<accession>A0ABW8TC06</accession>
<comment type="caution">
    <text evidence="1">The sequence shown here is derived from an EMBL/GenBank/DDBJ whole genome shotgun (WGS) entry which is preliminary data.</text>
</comment>
<keyword evidence="2" id="KW-1185">Reference proteome</keyword>
<gene>
    <name evidence="1" type="ORF">ACJDT4_02350</name>
</gene>
<evidence type="ECO:0000313" key="2">
    <source>
        <dbReference type="Proteomes" id="UP001623592"/>
    </source>
</evidence>
<dbReference type="EMBL" id="JBJIAA010000001">
    <property type="protein sequence ID" value="MFL0249248.1"/>
    <property type="molecule type" value="Genomic_DNA"/>
</dbReference>
<proteinExistence type="predicted"/>
<reference evidence="1 2" key="1">
    <citation type="submission" date="2024-11" db="EMBL/GenBank/DDBJ databases">
        <authorList>
            <person name="Heng Y.C."/>
            <person name="Lim A.C.H."/>
            <person name="Lee J.K.Y."/>
            <person name="Kittelmann S."/>
        </authorList>
    </citation>
    <scope>NUCLEOTIDE SEQUENCE [LARGE SCALE GENOMIC DNA]</scope>
    <source>
        <strain evidence="1 2">WILCCON 0114</strain>
    </source>
</reference>
<protein>
    <submittedName>
        <fullName evidence="1">Uncharacterized protein</fullName>
    </submittedName>
</protein>
<evidence type="ECO:0000313" key="1">
    <source>
        <dbReference type="EMBL" id="MFL0249248.1"/>
    </source>
</evidence>
<organism evidence="1 2">
    <name type="scientific">Clostridium neuense</name>
    <dbReference type="NCBI Taxonomy" id="1728934"/>
    <lineage>
        <taxon>Bacteria</taxon>
        <taxon>Bacillati</taxon>
        <taxon>Bacillota</taxon>
        <taxon>Clostridia</taxon>
        <taxon>Eubacteriales</taxon>
        <taxon>Clostridiaceae</taxon>
        <taxon>Clostridium</taxon>
    </lineage>
</organism>
<sequence>MAEYHLDINGGIKLGDYSSIHDYMEFISKNDKFTIMIEKSDKSNIDIICKMLTDNRFNINNLNVDSNGRYHIEAYRDK</sequence>
<dbReference type="Proteomes" id="UP001623592">
    <property type="component" value="Unassembled WGS sequence"/>
</dbReference>
<name>A0ABW8TC06_9CLOT</name>
<dbReference type="RefSeq" id="WP_406785908.1">
    <property type="nucleotide sequence ID" value="NZ_JBJIAA010000001.1"/>
</dbReference>